<sequence>MYQLLKNDRGAVFFVAIALLFLVTTFILAYCASYEIQLKTFDGLEQLHVRATINLLGQILSDSVES</sequence>
<dbReference type="Proteomes" id="UP001065593">
    <property type="component" value="Unassembled WGS sequence"/>
</dbReference>
<name>A0ABQ5NK23_9BACI</name>
<evidence type="ECO:0000313" key="3">
    <source>
        <dbReference type="Proteomes" id="UP001065593"/>
    </source>
</evidence>
<feature type="transmembrane region" description="Helical" evidence="1">
    <location>
        <begin position="12"/>
        <end position="32"/>
    </location>
</feature>
<dbReference type="RefSeq" id="WP_264988481.1">
    <property type="nucleotide sequence ID" value="NZ_BRZA01000002.1"/>
</dbReference>
<evidence type="ECO:0000256" key="1">
    <source>
        <dbReference type="SAM" id="Phobius"/>
    </source>
</evidence>
<comment type="caution">
    <text evidence="2">The sequence shown here is derived from an EMBL/GenBank/DDBJ whole genome shotgun (WGS) entry which is preliminary data.</text>
</comment>
<accession>A0ABQ5NK23</accession>
<evidence type="ECO:0000313" key="2">
    <source>
        <dbReference type="EMBL" id="GLC88720.1"/>
    </source>
</evidence>
<keyword evidence="3" id="KW-1185">Reference proteome</keyword>
<keyword evidence="1" id="KW-1133">Transmembrane helix</keyword>
<protein>
    <submittedName>
        <fullName evidence="2">Uncharacterized protein</fullName>
    </submittedName>
</protein>
<reference evidence="2" key="1">
    <citation type="submission" date="2022-08" db="EMBL/GenBank/DDBJ databases">
        <title>Draft genome sequence of Lysinibacillus sp. strain KH24.</title>
        <authorList>
            <person name="Kanbe H."/>
            <person name="Itoh H."/>
        </authorList>
    </citation>
    <scope>NUCLEOTIDE SEQUENCE</scope>
    <source>
        <strain evidence="2">KH24</strain>
    </source>
</reference>
<keyword evidence="1" id="KW-0472">Membrane</keyword>
<gene>
    <name evidence="2" type="ORF">LYSBPC_18470</name>
</gene>
<proteinExistence type="predicted"/>
<keyword evidence="1" id="KW-0812">Transmembrane</keyword>
<dbReference type="EMBL" id="BRZA01000002">
    <property type="protein sequence ID" value="GLC88720.1"/>
    <property type="molecule type" value="Genomic_DNA"/>
</dbReference>
<organism evidence="2 3">
    <name type="scientific">Lysinibacillus piscis</name>
    <dbReference type="NCBI Taxonomy" id="2518931"/>
    <lineage>
        <taxon>Bacteria</taxon>
        <taxon>Bacillati</taxon>
        <taxon>Bacillota</taxon>
        <taxon>Bacilli</taxon>
        <taxon>Bacillales</taxon>
        <taxon>Bacillaceae</taxon>
        <taxon>Lysinibacillus</taxon>
    </lineage>
</organism>